<dbReference type="Gene3D" id="3.60.10.10">
    <property type="entry name" value="Endonuclease/exonuclease/phosphatase"/>
    <property type="match status" value="1"/>
</dbReference>
<dbReference type="InterPro" id="IPR005135">
    <property type="entry name" value="Endo/exonuclease/phosphatase"/>
</dbReference>
<protein>
    <recommendedName>
        <fullName evidence="2">Endonuclease/exonuclease/phosphatase domain-containing protein</fullName>
    </recommendedName>
</protein>
<feature type="domain" description="Endonuclease/exonuclease/phosphatase" evidence="2">
    <location>
        <begin position="186"/>
        <end position="304"/>
    </location>
</feature>
<dbReference type="AlphaFoldDB" id="R0IRX1"/>
<dbReference type="EMBL" id="KB908592">
    <property type="protein sequence ID" value="EOA87441.1"/>
    <property type="molecule type" value="Genomic_DNA"/>
</dbReference>
<feature type="region of interest" description="Disordered" evidence="1">
    <location>
        <begin position="114"/>
        <end position="142"/>
    </location>
</feature>
<dbReference type="GO" id="GO:0003824">
    <property type="term" value="F:catalytic activity"/>
    <property type="evidence" value="ECO:0007669"/>
    <property type="project" value="InterPro"/>
</dbReference>
<evidence type="ECO:0000313" key="4">
    <source>
        <dbReference type="Proteomes" id="UP000016935"/>
    </source>
</evidence>
<reference evidence="3 4" key="1">
    <citation type="journal article" date="2012" name="PLoS Pathog.">
        <title>Diverse lifestyles and strategies of plant pathogenesis encoded in the genomes of eighteen Dothideomycetes fungi.</title>
        <authorList>
            <person name="Ohm R.A."/>
            <person name="Feau N."/>
            <person name="Henrissat B."/>
            <person name="Schoch C.L."/>
            <person name="Horwitz B.A."/>
            <person name="Barry K.W."/>
            <person name="Condon B.J."/>
            <person name="Copeland A.C."/>
            <person name="Dhillon B."/>
            <person name="Glaser F."/>
            <person name="Hesse C.N."/>
            <person name="Kosti I."/>
            <person name="LaButti K."/>
            <person name="Lindquist E.A."/>
            <person name="Lucas S."/>
            <person name="Salamov A.A."/>
            <person name="Bradshaw R.E."/>
            <person name="Ciuffetti L."/>
            <person name="Hamelin R.C."/>
            <person name="Kema G.H.J."/>
            <person name="Lawrence C."/>
            <person name="Scott J.A."/>
            <person name="Spatafora J.W."/>
            <person name="Turgeon B.G."/>
            <person name="de Wit P.J.G.M."/>
            <person name="Zhong S."/>
            <person name="Goodwin S.B."/>
            <person name="Grigoriev I.V."/>
        </authorList>
    </citation>
    <scope>NUCLEOTIDE SEQUENCE [LARGE SCALE GENOMIC DNA]</scope>
    <source>
        <strain evidence="4">28A</strain>
    </source>
</reference>
<gene>
    <name evidence="3" type="ORF">SETTUDRAFT_19958</name>
</gene>
<dbReference type="SUPFAM" id="SSF56219">
    <property type="entry name" value="DNase I-like"/>
    <property type="match status" value="1"/>
</dbReference>
<dbReference type="Proteomes" id="UP000016935">
    <property type="component" value="Unassembled WGS sequence"/>
</dbReference>
<dbReference type="OrthoDB" id="3935025at2759"/>
<proteinExistence type="predicted"/>
<organism evidence="3 4">
    <name type="scientific">Exserohilum turcicum (strain 28A)</name>
    <name type="common">Northern leaf blight fungus</name>
    <name type="synonym">Setosphaeria turcica</name>
    <dbReference type="NCBI Taxonomy" id="671987"/>
    <lineage>
        <taxon>Eukaryota</taxon>
        <taxon>Fungi</taxon>
        <taxon>Dikarya</taxon>
        <taxon>Ascomycota</taxon>
        <taxon>Pezizomycotina</taxon>
        <taxon>Dothideomycetes</taxon>
        <taxon>Pleosporomycetidae</taxon>
        <taxon>Pleosporales</taxon>
        <taxon>Pleosporineae</taxon>
        <taxon>Pleosporaceae</taxon>
        <taxon>Exserohilum</taxon>
    </lineage>
</organism>
<dbReference type="STRING" id="671987.R0IRX1"/>
<dbReference type="RefSeq" id="XP_008024972.1">
    <property type="nucleotide sequence ID" value="XM_008026781.1"/>
</dbReference>
<keyword evidence="4" id="KW-1185">Reference proteome</keyword>
<dbReference type="Pfam" id="PF14529">
    <property type="entry name" value="Exo_endo_phos_2"/>
    <property type="match status" value="1"/>
</dbReference>
<name>R0IRX1_EXST2</name>
<dbReference type="InterPro" id="IPR036691">
    <property type="entry name" value="Endo/exonu/phosph_ase_sf"/>
</dbReference>
<dbReference type="GeneID" id="19402259"/>
<feature type="compositionally biased region" description="Basic and acidic residues" evidence="1">
    <location>
        <begin position="114"/>
        <end position="124"/>
    </location>
</feature>
<evidence type="ECO:0000313" key="3">
    <source>
        <dbReference type="EMBL" id="EOA87441.1"/>
    </source>
</evidence>
<evidence type="ECO:0000259" key="2">
    <source>
        <dbReference type="Pfam" id="PF14529"/>
    </source>
</evidence>
<dbReference type="HOGENOM" id="CLU_850378_0_0_1"/>
<reference evidence="3 4" key="2">
    <citation type="journal article" date="2013" name="PLoS Genet.">
        <title>Comparative genome structure, secondary metabolite, and effector coding capacity across Cochliobolus pathogens.</title>
        <authorList>
            <person name="Condon B.J."/>
            <person name="Leng Y."/>
            <person name="Wu D."/>
            <person name="Bushley K.E."/>
            <person name="Ohm R.A."/>
            <person name="Otillar R."/>
            <person name="Martin J."/>
            <person name="Schackwitz W."/>
            <person name="Grimwood J."/>
            <person name="MohdZainudin N."/>
            <person name="Xue C."/>
            <person name="Wang R."/>
            <person name="Manning V.A."/>
            <person name="Dhillon B."/>
            <person name="Tu Z.J."/>
            <person name="Steffenson B.J."/>
            <person name="Salamov A."/>
            <person name="Sun H."/>
            <person name="Lowry S."/>
            <person name="LaButti K."/>
            <person name="Han J."/>
            <person name="Copeland A."/>
            <person name="Lindquist E."/>
            <person name="Barry K."/>
            <person name="Schmutz J."/>
            <person name="Baker S.E."/>
            <person name="Ciuffetti L.M."/>
            <person name="Grigoriev I.V."/>
            <person name="Zhong S."/>
            <person name="Turgeon B.G."/>
        </authorList>
    </citation>
    <scope>NUCLEOTIDE SEQUENCE [LARGE SCALE GENOMIC DNA]</scope>
    <source>
        <strain evidence="4">28A</strain>
    </source>
</reference>
<sequence>MAKENYQCHNDLVDNMEEIIQLTLGQLTLGKHDGTATAKSNPLLTYTPSDEMPIQEVHNEDLHILSASLKGSEKRWQRLYCCIKSMARTPDRLAKQEALRDRKEKELAKEEALRIREQQKHDTQEASSDSEQENDATNSGNSETKKLAKVAFLVKRGVQYDDLEAEEANRGLVWSLRIPTRDGVVAIHNFYNHPDRKLDIEKLMDLCIDEEEAHVLLGDSNLHHPRWGGESLTKTDADGTRLVNLIDLLHMKCMNIPGVKTYARGSHTSGKYTSTLDIAVVSQNIEDRSHYELLMDVFSSDHQPDRRKYLPPFISHSPEVGSEFGPD</sequence>
<accession>R0IRX1</accession>
<evidence type="ECO:0000256" key="1">
    <source>
        <dbReference type="SAM" id="MobiDB-lite"/>
    </source>
</evidence>